<proteinExistence type="predicted"/>
<dbReference type="Pfam" id="PF13358">
    <property type="entry name" value="DDE_3"/>
    <property type="match status" value="1"/>
</dbReference>
<accession>A0ABP9YXA0</accession>
<dbReference type="EMBL" id="BAABUK010000010">
    <property type="protein sequence ID" value="GAA5811459.1"/>
    <property type="molecule type" value="Genomic_DNA"/>
</dbReference>
<dbReference type="Proteomes" id="UP001473302">
    <property type="component" value="Unassembled WGS sequence"/>
</dbReference>
<name>A0ABP9YXA0_9FUNG</name>
<gene>
    <name evidence="2" type="ORF">MFLAVUS_004896</name>
</gene>
<dbReference type="InterPro" id="IPR038717">
    <property type="entry name" value="Tc1-like_DDE_dom"/>
</dbReference>
<protein>
    <recommendedName>
        <fullName evidence="1">Tc1-like transposase DDE domain-containing protein</fullName>
    </recommendedName>
</protein>
<evidence type="ECO:0000259" key="1">
    <source>
        <dbReference type="Pfam" id="PF13358"/>
    </source>
</evidence>
<evidence type="ECO:0000313" key="2">
    <source>
        <dbReference type="EMBL" id="GAA5811459.1"/>
    </source>
</evidence>
<reference evidence="2 3" key="1">
    <citation type="submission" date="2024-04" db="EMBL/GenBank/DDBJ databases">
        <title>genome sequences of Mucor flavus KT1a and Helicostylum pulchrum KT1b strains isolated from the surface of a dry-aged beef.</title>
        <authorList>
            <person name="Toyotome T."/>
            <person name="Hosono M."/>
            <person name="Torimaru M."/>
            <person name="Fukuda K."/>
            <person name="Mikami N."/>
        </authorList>
    </citation>
    <scope>NUCLEOTIDE SEQUENCE [LARGE SCALE GENOMIC DNA]</scope>
    <source>
        <strain evidence="2 3">KT1a</strain>
    </source>
</reference>
<dbReference type="InterPro" id="IPR036397">
    <property type="entry name" value="RNaseH_sf"/>
</dbReference>
<feature type="domain" description="Tc1-like transposase DDE" evidence="1">
    <location>
        <begin position="3"/>
        <end position="59"/>
    </location>
</feature>
<organism evidence="2 3">
    <name type="scientific">Mucor flavus</name>
    <dbReference type="NCBI Taxonomy" id="439312"/>
    <lineage>
        <taxon>Eukaryota</taxon>
        <taxon>Fungi</taxon>
        <taxon>Fungi incertae sedis</taxon>
        <taxon>Mucoromycota</taxon>
        <taxon>Mucoromycotina</taxon>
        <taxon>Mucoromycetes</taxon>
        <taxon>Mucorales</taxon>
        <taxon>Mucorineae</taxon>
        <taxon>Mucoraceae</taxon>
        <taxon>Mucor</taxon>
    </lineage>
</organism>
<comment type="caution">
    <text evidence="2">The sequence shown here is derived from an EMBL/GenBank/DDBJ whole genome shotgun (WGS) entry which is preliminary data.</text>
</comment>
<evidence type="ECO:0000313" key="3">
    <source>
        <dbReference type="Proteomes" id="UP001473302"/>
    </source>
</evidence>
<dbReference type="Gene3D" id="3.30.420.10">
    <property type="entry name" value="Ribonuclease H-like superfamily/Ribonuclease H"/>
    <property type="match status" value="1"/>
</dbReference>
<sequence>MVNAPIYTSDSRTSLIETRGYRAIYLPPYSPELNPIEDFWAAIKNLVKRSVFKETENLKTRIVEASESVDRKSVLTMD</sequence>
<keyword evidence="3" id="KW-1185">Reference proteome</keyword>